<comment type="caution">
    <text evidence="1">The sequence shown here is derived from an EMBL/GenBank/DDBJ whole genome shotgun (WGS) entry which is preliminary data.</text>
</comment>
<protein>
    <submittedName>
        <fullName evidence="1">Uncharacterized protein</fullName>
    </submittedName>
</protein>
<accession>A0ACC2N2Z3</accession>
<dbReference type="EMBL" id="CM056744">
    <property type="protein sequence ID" value="KAJ8665096.1"/>
    <property type="molecule type" value="Genomic_DNA"/>
</dbReference>
<keyword evidence="2" id="KW-1185">Reference proteome</keyword>
<reference evidence="1" key="1">
    <citation type="submission" date="2023-04" db="EMBL/GenBank/DDBJ databases">
        <title>A chromosome-level genome assembly of the parasitoid wasp Eretmocerus hayati.</title>
        <authorList>
            <person name="Zhong Y."/>
            <person name="Liu S."/>
            <person name="Liu Y."/>
        </authorList>
    </citation>
    <scope>NUCLEOTIDE SEQUENCE</scope>
    <source>
        <strain evidence="1">ZJU_SS_LIU_2023</strain>
    </source>
</reference>
<organism evidence="1 2">
    <name type="scientific">Eretmocerus hayati</name>
    <dbReference type="NCBI Taxonomy" id="131215"/>
    <lineage>
        <taxon>Eukaryota</taxon>
        <taxon>Metazoa</taxon>
        <taxon>Ecdysozoa</taxon>
        <taxon>Arthropoda</taxon>
        <taxon>Hexapoda</taxon>
        <taxon>Insecta</taxon>
        <taxon>Pterygota</taxon>
        <taxon>Neoptera</taxon>
        <taxon>Endopterygota</taxon>
        <taxon>Hymenoptera</taxon>
        <taxon>Apocrita</taxon>
        <taxon>Proctotrupomorpha</taxon>
        <taxon>Chalcidoidea</taxon>
        <taxon>Aphelinidae</taxon>
        <taxon>Aphelininae</taxon>
        <taxon>Eretmocerus</taxon>
    </lineage>
</organism>
<proteinExistence type="predicted"/>
<name>A0ACC2N2Z3_9HYME</name>
<dbReference type="Proteomes" id="UP001239111">
    <property type="component" value="Chromosome 4"/>
</dbReference>
<evidence type="ECO:0000313" key="1">
    <source>
        <dbReference type="EMBL" id="KAJ8665096.1"/>
    </source>
</evidence>
<evidence type="ECO:0000313" key="2">
    <source>
        <dbReference type="Proteomes" id="UP001239111"/>
    </source>
</evidence>
<gene>
    <name evidence="1" type="ORF">QAD02_006758</name>
</gene>
<sequence>MASRENLQPSHEANRDLECDRPSNPRPTRDPKVVVKLIGKKLHLDGFLFSKSTTYRNRITWECRKYRAKFGEKRCPAKVITSDPANSEEIIVYEVLSAHNHEPNLQEVEEAEAIMENRRKKRELQMEIPRNYSAIHPDPIRESYTESDKLQGSGSTQTNVKKEEDELMISETEVMCPVRSNAKGATCLNGSDYDFGSSSARLIGTRLYIDGFIYIKNKPNTDSSKIYWQCRWYNSRECGARAITSNPDLCQELIIYKGPDESGHSHSASFADVKEAEEAANLNSTVENSKLNDTKGIIEQAVDKMETPVTPESSNSFTAKPPRSKESAGSIAELLNRNMSVKLIGQRLYIDGYIYIKQFSGSDVHWACSRNSGTTGCTAKVSTSNPFGGGKLIVYSIDNLSTHDHSPSELEVEEAELIARLEVNRSKLGNSIGVPSSHGIDQSHVQNLVHCRNYSSVQMNPAAAIASAKSNWSPQERTTESSPVLPQKVTRTAESFRLIGKRLYIDGYIYINAGRYGRRVKWECKRYRKTGCPGRASTSDPYSNKDIILYKGPDESKHNHPPSPAELEDSEILAKISSTDEKSKSKLPVRSSSRVNAKMCHSFSEDYQSSSFDEVANFASADTRSHSQSQHLKGSRASDQTRVSRRSRKPERMGFLTRLLTKHSMYRKFLMKFLDKPIFDRHSVIEALKVIYSSKHGCLTAYGTVLENRKKIERDIETLKINPNAPITALRCDSFTTVQNDEAEGDFHEEKYAQNNVSAILPIDTFVTVQKNNTAETKTQCESTEQNVLNTRRMEVPEESPESQSHPTPQQVKNADLTVPAPAASTVNNLPISKAPVLTMKSDEPKMKREIVCIDLIDNSEGKLRVKPEFGIQIGAMPQITTSDNNEENNAPAEQNNNPGIMQNMENFYPNFLLNSFGPPQHNYYQNPFLVHPSFSSNAYYNPAVYYPVGYSFNNSNFIAPGVKNDVQIPVIINVPSNERNYIIMDREQFHAQQQILRQPNTKK</sequence>